<dbReference type="STRING" id="713585.THITH_12685"/>
<keyword evidence="3 4" id="KW-0408">Iron</keyword>
<evidence type="ECO:0000256" key="3">
    <source>
        <dbReference type="ARBA" id="ARBA00023004"/>
    </source>
</evidence>
<dbReference type="SUPFAM" id="SSF46626">
    <property type="entry name" value="Cytochrome c"/>
    <property type="match status" value="1"/>
</dbReference>
<dbReference type="InterPro" id="IPR009056">
    <property type="entry name" value="Cyt_c-like_dom"/>
</dbReference>
<sequence>MYPLLLVTSLSLAGTAASANEVPVPHGERLFEHFACVNCHGAGGKAPVREAVPRIDGLAAQEMLVKFMNTTTGNGMSEPEKWKREAFSSETCNAPPSQAELGLIADWLVSQR</sequence>
<keyword evidence="2 4" id="KW-0479">Metal-binding</keyword>
<dbReference type="Gene3D" id="1.10.760.10">
    <property type="entry name" value="Cytochrome c-like domain"/>
    <property type="match status" value="1"/>
</dbReference>
<dbReference type="GO" id="GO:0046872">
    <property type="term" value="F:metal ion binding"/>
    <property type="evidence" value="ECO:0007669"/>
    <property type="project" value="UniProtKB-KW"/>
</dbReference>
<feature type="signal peptide" evidence="5">
    <location>
        <begin position="1"/>
        <end position="19"/>
    </location>
</feature>
<name>W0DPN5_9GAMM</name>
<keyword evidence="1 4" id="KW-0349">Heme</keyword>
<evidence type="ECO:0000256" key="4">
    <source>
        <dbReference type="PROSITE-ProRule" id="PRU00433"/>
    </source>
</evidence>
<dbReference type="PROSITE" id="PS51007">
    <property type="entry name" value="CYTC"/>
    <property type="match status" value="1"/>
</dbReference>
<evidence type="ECO:0000313" key="8">
    <source>
        <dbReference type="Proteomes" id="UP000005289"/>
    </source>
</evidence>
<keyword evidence="5" id="KW-0732">Signal</keyword>
<evidence type="ECO:0000256" key="5">
    <source>
        <dbReference type="SAM" id="SignalP"/>
    </source>
</evidence>
<dbReference type="HOGENOM" id="CLU_2144738_0_0_6"/>
<protein>
    <recommendedName>
        <fullName evidence="6">Cytochrome c domain-containing protein</fullName>
    </recommendedName>
</protein>
<reference evidence="7 8" key="1">
    <citation type="submission" date="2013-12" db="EMBL/GenBank/DDBJ databases">
        <authorList>
            <consortium name="DOE Joint Genome Institute"/>
            <person name="Muyzer G."/>
            <person name="Huntemann M."/>
            <person name="Han J."/>
            <person name="Chen A."/>
            <person name="Kyrpides N."/>
            <person name="Mavromatis K."/>
            <person name="Markowitz V."/>
            <person name="Palaniappan K."/>
            <person name="Ivanova N."/>
            <person name="Schaumberg A."/>
            <person name="Pati A."/>
            <person name="Liolios K."/>
            <person name="Nordberg H.P."/>
            <person name="Cantor M.N."/>
            <person name="Hua S.X."/>
            <person name="Woyke T."/>
        </authorList>
    </citation>
    <scope>NUCLEOTIDE SEQUENCE [LARGE SCALE GENOMIC DNA]</scope>
    <source>
        <strain evidence="7 8">ARh 1</strain>
    </source>
</reference>
<proteinExistence type="predicted"/>
<dbReference type="AlphaFoldDB" id="W0DPN5"/>
<dbReference type="EMBL" id="CP007029">
    <property type="protein sequence ID" value="AHE98968.1"/>
    <property type="molecule type" value="Genomic_DNA"/>
</dbReference>
<dbReference type="GO" id="GO:0020037">
    <property type="term" value="F:heme binding"/>
    <property type="evidence" value="ECO:0007669"/>
    <property type="project" value="InterPro"/>
</dbReference>
<dbReference type="InterPro" id="IPR036909">
    <property type="entry name" value="Cyt_c-like_dom_sf"/>
</dbReference>
<evidence type="ECO:0000256" key="1">
    <source>
        <dbReference type="ARBA" id="ARBA00022617"/>
    </source>
</evidence>
<evidence type="ECO:0000313" key="7">
    <source>
        <dbReference type="EMBL" id="AHE98968.1"/>
    </source>
</evidence>
<dbReference type="GO" id="GO:0009055">
    <property type="term" value="F:electron transfer activity"/>
    <property type="evidence" value="ECO:0007669"/>
    <property type="project" value="InterPro"/>
</dbReference>
<evidence type="ECO:0000256" key="2">
    <source>
        <dbReference type="ARBA" id="ARBA00022723"/>
    </source>
</evidence>
<keyword evidence="8" id="KW-1185">Reference proteome</keyword>
<gene>
    <name evidence="7" type="ORF">THITH_12685</name>
</gene>
<dbReference type="KEGG" id="tti:THITH_12685"/>
<organism evidence="7 8">
    <name type="scientific">Thioalkalivibrio paradoxus ARh 1</name>
    <dbReference type="NCBI Taxonomy" id="713585"/>
    <lineage>
        <taxon>Bacteria</taxon>
        <taxon>Pseudomonadati</taxon>
        <taxon>Pseudomonadota</taxon>
        <taxon>Gammaproteobacteria</taxon>
        <taxon>Chromatiales</taxon>
        <taxon>Ectothiorhodospiraceae</taxon>
        <taxon>Thioalkalivibrio</taxon>
    </lineage>
</organism>
<dbReference type="Proteomes" id="UP000005289">
    <property type="component" value="Chromosome"/>
</dbReference>
<feature type="chain" id="PRO_5004787791" description="Cytochrome c domain-containing protein" evidence="5">
    <location>
        <begin position="20"/>
        <end position="112"/>
    </location>
</feature>
<evidence type="ECO:0000259" key="6">
    <source>
        <dbReference type="PROSITE" id="PS51007"/>
    </source>
</evidence>
<feature type="domain" description="Cytochrome c" evidence="6">
    <location>
        <begin position="22"/>
        <end position="112"/>
    </location>
</feature>
<accession>W0DPN5</accession>